<dbReference type="InterPro" id="IPR002078">
    <property type="entry name" value="Sigma_54_int"/>
</dbReference>
<dbReference type="GO" id="GO:0043565">
    <property type="term" value="F:sequence-specific DNA binding"/>
    <property type="evidence" value="ECO:0007669"/>
    <property type="project" value="InterPro"/>
</dbReference>
<dbReference type="Gene3D" id="1.10.10.60">
    <property type="entry name" value="Homeodomain-like"/>
    <property type="match status" value="1"/>
</dbReference>
<comment type="function">
    <text evidence="8">May play the central regulatory role in sporulation. It may be an element of the effector pathway responsible for the activation of sporulation genes in response to nutritional stress. Spo0A may act in concert with spo0H (a sigma factor) to control the expression of some genes that are critical to the sporulation process.</text>
</comment>
<evidence type="ECO:0000256" key="7">
    <source>
        <dbReference type="ARBA" id="ARBA00023163"/>
    </source>
</evidence>
<evidence type="ECO:0000256" key="2">
    <source>
        <dbReference type="ARBA" id="ARBA00022741"/>
    </source>
</evidence>
<dbReference type="Pfam" id="PF00072">
    <property type="entry name" value="Response_reg"/>
    <property type="match status" value="1"/>
</dbReference>
<protein>
    <recommendedName>
        <fullName evidence="1">Stage 0 sporulation protein A homolog</fullName>
    </recommendedName>
</protein>
<evidence type="ECO:0000313" key="12">
    <source>
        <dbReference type="EMBL" id="AOT70503.1"/>
    </source>
</evidence>
<keyword evidence="3" id="KW-0067">ATP-binding</keyword>
<dbReference type="Proteomes" id="UP000095743">
    <property type="component" value="Chromosome"/>
</dbReference>
<evidence type="ECO:0000256" key="9">
    <source>
        <dbReference type="PROSITE-ProRule" id="PRU00169"/>
    </source>
</evidence>
<feature type="domain" description="Response regulatory" evidence="11">
    <location>
        <begin position="4"/>
        <end position="118"/>
    </location>
</feature>
<dbReference type="PROSITE" id="PS00675">
    <property type="entry name" value="SIGMA54_INTERACT_1"/>
    <property type="match status" value="1"/>
</dbReference>
<proteinExistence type="predicted"/>
<dbReference type="RefSeq" id="WP_069977316.1">
    <property type="nucleotide sequence ID" value="NZ_CP017269.1"/>
</dbReference>
<dbReference type="PROSITE" id="PS00688">
    <property type="entry name" value="SIGMA54_INTERACT_3"/>
    <property type="match status" value="1"/>
</dbReference>
<dbReference type="Pfam" id="PF02954">
    <property type="entry name" value="HTH_8"/>
    <property type="match status" value="1"/>
</dbReference>
<dbReference type="STRING" id="1424294.Gferi_13515"/>
<dbReference type="InterPro" id="IPR025944">
    <property type="entry name" value="Sigma_54_int_dom_CS"/>
</dbReference>
<dbReference type="InterPro" id="IPR002197">
    <property type="entry name" value="HTH_Fis"/>
</dbReference>
<reference evidence="12 13" key="1">
    <citation type="submission" date="2016-09" db="EMBL/GenBank/DDBJ databases">
        <title>Genomic analysis reveals versatility of anaerobic energy metabolism of Geosporobacter ferrireducens IRF9 of phylum Firmicutes.</title>
        <authorList>
            <person name="Kim S.-J."/>
        </authorList>
    </citation>
    <scope>NUCLEOTIDE SEQUENCE [LARGE SCALE GENOMIC DNA]</scope>
    <source>
        <strain evidence="12 13">IRF9</strain>
    </source>
</reference>
<feature type="modified residue" description="4-aspartylphosphate" evidence="9">
    <location>
        <position position="53"/>
    </location>
</feature>
<evidence type="ECO:0000259" key="11">
    <source>
        <dbReference type="PROSITE" id="PS50110"/>
    </source>
</evidence>
<dbReference type="InterPro" id="IPR011006">
    <property type="entry name" value="CheY-like_superfamily"/>
</dbReference>
<dbReference type="FunFam" id="3.40.50.300:FF:000006">
    <property type="entry name" value="DNA-binding transcriptional regulator NtrC"/>
    <property type="match status" value="1"/>
</dbReference>
<dbReference type="AlphaFoldDB" id="A0A1D8GHW1"/>
<feature type="domain" description="Sigma-54 factor interaction" evidence="10">
    <location>
        <begin position="141"/>
        <end position="371"/>
    </location>
</feature>
<dbReference type="CDD" id="cd00009">
    <property type="entry name" value="AAA"/>
    <property type="match status" value="1"/>
</dbReference>
<accession>A0A1D8GHW1</accession>
<dbReference type="InterPro" id="IPR003593">
    <property type="entry name" value="AAA+_ATPase"/>
</dbReference>
<dbReference type="KEGG" id="gfe:Gferi_13515"/>
<keyword evidence="6" id="KW-0010">Activator</keyword>
<keyword evidence="5" id="KW-0238">DNA-binding</keyword>
<keyword evidence="7" id="KW-0804">Transcription</keyword>
<keyword evidence="9" id="KW-0597">Phosphoprotein</keyword>
<dbReference type="GO" id="GO:0005524">
    <property type="term" value="F:ATP binding"/>
    <property type="evidence" value="ECO:0007669"/>
    <property type="project" value="UniProtKB-KW"/>
</dbReference>
<evidence type="ECO:0000313" key="13">
    <source>
        <dbReference type="Proteomes" id="UP000095743"/>
    </source>
</evidence>
<dbReference type="SUPFAM" id="SSF52172">
    <property type="entry name" value="CheY-like"/>
    <property type="match status" value="1"/>
</dbReference>
<dbReference type="Gene3D" id="3.40.50.300">
    <property type="entry name" value="P-loop containing nucleotide triphosphate hydrolases"/>
    <property type="match status" value="1"/>
</dbReference>
<evidence type="ECO:0000256" key="6">
    <source>
        <dbReference type="ARBA" id="ARBA00023159"/>
    </source>
</evidence>
<dbReference type="InterPro" id="IPR009057">
    <property type="entry name" value="Homeodomain-like_sf"/>
</dbReference>
<dbReference type="FunFam" id="1.10.8.60:FF:000014">
    <property type="entry name" value="DNA-binding transcriptional regulator NtrC"/>
    <property type="match status" value="1"/>
</dbReference>
<sequence>MKKRILIIDDEKIICMSLMEGLQDLGFEVDAAYTGKEGIHKLTVFKPHVIFLDMRLSEESGLEVIKKIKEVDKEVEVIMMTAYGNIQTAVAAIKNGAFDYINKPFDLDEIQLLIAKALKNMEMRKKLYLLEKEKEENHLSMIGTHPRMREIYDKINILSQTDEVTVLIRGETGTGKEIVASAIHKNSVRKDAPILKINCGAIPQHLVESELFGFEKNAFTGAGARKKGLFELADGGVIFLDEVGELPMDIQTKLLRFLEERKFKRIGGLDDVEVDIRLFAATNRDLEKALQKKEFREDLYYRLNVVPIHLPALRERGEDILLLAEHFISEYNKKFGKGIKGITPCAKEKLMHYRWPGNVRELKNVIERIVILYQDDYIDLQHLPLEIHHSQEVQSPIGEEKDLTKRLFTEGFSLDEETQKLEAAYIQMALDLAQSNYSKASQLLGISRFALKRKMEKYFE</sequence>
<dbReference type="SMART" id="SM00448">
    <property type="entry name" value="REC"/>
    <property type="match status" value="1"/>
</dbReference>
<dbReference type="PROSITE" id="PS50110">
    <property type="entry name" value="RESPONSE_REGULATORY"/>
    <property type="match status" value="1"/>
</dbReference>
<name>A0A1D8GHW1_9FIRM</name>
<dbReference type="Pfam" id="PF25601">
    <property type="entry name" value="AAA_lid_14"/>
    <property type="match status" value="1"/>
</dbReference>
<evidence type="ECO:0000256" key="3">
    <source>
        <dbReference type="ARBA" id="ARBA00022840"/>
    </source>
</evidence>
<dbReference type="PROSITE" id="PS50045">
    <property type="entry name" value="SIGMA54_INTERACT_4"/>
    <property type="match status" value="1"/>
</dbReference>
<dbReference type="PANTHER" id="PTHR32071:SF113">
    <property type="entry name" value="ALGINATE BIOSYNTHESIS TRANSCRIPTIONAL REGULATORY PROTEIN ALGB"/>
    <property type="match status" value="1"/>
</dbReference>
<dbReference type="EMBL" id="CP017269">
    <property type="protein sequence ID" value="AOT70503.1"/>
    <property type="molecule type" value="Genomic_DNA"/>
</dbReference>
<dbReference type="OrthoDB" id="9803970at2"/>
<dbReference type="InterPro" id="IPR025662">
    <property type="entry name" value="Sigma_54_int_dom_ATP-bd_1"/>
</dbReference>
<keyword evidence="4" id="KW-0805">Transcription regulation</keyword>
<evidence type="ECO:0000259" key="10">
    <source>
        <dbReference type="PROSITE" id="PS50045"/>
    </source>
</evidence>
<evidence type="ECO:0000256" key="1">
    <source>
        <dbReference type="ARBA" id="ARBA00018672"/>
    </source>
</evidence>
<dbReference type="Gene3D" id="3.40.50.2300">
    <property type="match status" value="1"/>
</dbReference>
<keyword evidence="13" id="KW-1185">Reference proteome</keyword>
<evidence type="ECO:0000256" key="8">
    <source>
        <dbReference type="ARBA" id="ARBA00024867"/>
    </source>
</evidence>
<dbReference type="GO" id="GO:0006355">
    <property type="term" value="P:regulation of DNA-templated transcription"/>
    <property type="evidence" value="ECO:0007669"/>
    <property type="project" value="InterPro"/>
</dbReference>
<keyword evidence="2" id="KW-0547">Nucleotide-binding</keyword>
<dbReference type="Gene3D" id="1.10.8.60">
    <property type="match status" value="1"/>
</dbReference>
<dbReference type="InterPro" id="IPR001789">
    <property type="entry name" value="Sig_transdc_resp-reg_receiver"/>
</dbReference>
<evidence type="ECO:0000256" key="5">
    <source>
        <dbReference type="ARBA" id="ARBA00023125"/>
    </source>
</evidence>
<dbReference type="InterPro" id="IPR058031">
    <property type="entry name" value="AAA_lid_NorR"/>
</dbReference>
<dbReference type="SUPFAM" id="SSF52540">
    <property type="entry name" value="P-loop containing nucleoside triphosphate hydrolases"/>
    <property type="match status" value="1"/>
</dbReference>
<dbReference type="Pfam" id="PF00158">
    <property type="entry name" value="Sigma54_activat"/>
    <property type="match status" value="1"/>
</dbReference>
<organism evidence="12 13">
    <name type="scientific">Geosporobacter ferrireducens</name>
    <dbReference type="NCBI Taxonomy" id="1424294"/>
    <lineage>
        <taxon>Bacteria</taxon>
        <taxon>Bacillati</taxon>
        <taxon>Bacillota</taxon>
        <taxon>Clostridia</taxon>
        <taxon>Peptostreptococcales</taxon>
        <taxon>Thermotaleaceae</taxon>
        <taxon>Geosporobacter</taxon>
    </lineage>
</organism>
<dbReference type="SMART" id="SM00382">
    <property type="entry name" value="AAA"/>
    <property type="match status" value="1"/>
</dbReference>
<evidence type="ECO:0000256" key="4">
    <source>
        <dbReference type="ARBA" id="ARBA00023015"/>
    </source>
</evidence>
<dbReference type="SUPFAM" id="SSF46689">
    <property type="entry name" value="Homeodomain-like"/>
    <property type="match status" value="1"/>
</dbReference>
<dbReference type="GO" id="GO:0000160">
    <property type="term" value="P:phosphorelay signal transduction system"/>
    <property type="evidence" value="ECO:0007669"/>
    <property type="project" value="InterPro"/>
</dbReference>
<dbReference type="InterPro" id="IPR027417">
    <property type="entry name" value="P-loop_NTPase"/>
</dbReference>
<dbReference type="PANTHER" id="PTHR32071">
    <property type="entry name" value="TRANSCRIPTIONAL REGULATORY PROTEIN"/>
    <property type="match status" value="1"/>
</dbReference>
<gene>
    <name evidence="12" type="ORF">Gferi_13515</name>
</gene>